<evidence type="ECO:0000313" key="2">
    <source>
        <dbReference type="EMBL" id="NWD37239.1"/>
    </source>
</evidence>
<reference evidence="2 3" key="1">
    <citation type="submission" date="2020-04" db="EMBL/GenBank/DDBJ databases">
        <title>Molecular characterization of pseudomonads from Agaricus bisporus reveal novel blotch 2 pathogens in Western Europe.</title>
        <authorList>
            <person name="Taparia T."/>
            <person name="Krijger M."/>
            <person name="Haynes E."/>
            <person name="Elpinstone J.G."/>
            <person name="Noble R."/>
            <person name="Van Der Wolf J."/>
        </authorList>
    </citation>
    <scope>NUCLEOTIDE SEQUENCE [LARGE SCALE GENOMIC DNA]</scope>
    <source>
        <strain evidence="2 3">IPO3746</strain>
    </source>
</reference>
<sequence>MTRTLTAPTLPQAVRNGINALAAAHLQVDIAPYIGMEEGDLIELFWNNCFAASRRVTACKVGMPTHLRIPESFVQDGLARVHYQVMQIGHGPARSPMATVRVKTDFPGGQPSNLYTDENQNLAPVSLPDTIRRYGINSSQVRRGIPLTIEPYLNMAAGDAITLRWGDVRLDLPTIKARAVGQAVQVWVPSAVIIEAGDDCRLEVTYCILDRVGNNSRWAPARTLAIAASLPQAPARTAWPASTYQPRQPGSPCEPG</sequence>
<dbReference type="GeneID" id="55844940"/>
<comment type="caution">
    <text evidence="2">The sequence shown here is derived from an EMBL/GenBank/DDBJ whole genome shotgun (WGS) entry which is preliminary data.</text>
</comment>
<organism evidence="2 3">
    <name type="scientific">Pseudomonas tolaasii</name>
    <dbReference type="NCBI Taxonomy" id="29442"/>
    <lineage>
        <taxon>Bacteria</taxon>
        <taxon>Pseudomonadati</taxon>
        <taxon>Pseudomonadota</taxon>
        <taxon>Gammaproteobacteria</taxon>
        <taxon>Pseudomonadales</taxon>
        <taxon>Pseudomonadaceae</taxon>
        <taxon>Pseudomonas</taxon>
    </lineage>
</organism>
<dbReference type="Proteomes" id="UP000549134">
    <property type="component" value="Unassembled WGS sequence"/>
</dbReference>
<feature type="region of interest" description="Disordered" evidence="1">
    <location>
        <begin position="237"/>
        <end position="256"/>
    </location>
</feature>
<name>A0A7Y8APC8_PSETO</name>
<evidence type="ECO:0000256" key="1">
    <source>
        <dbReference type="SAM" id="MobiDB-lite"/>
    </source>
</evidence>
<dbReference type="RefSeq" id="WP_026083398.1">
    <property type="nucleotide sequence ID" value="NZ_CP020369.1"/>
</dbReference>
<dbReference type="EMBL" id="JACAQK010000012">
    <property type="protein sequence ID" value="NWD37239.1"/>
    <property type="molecule type" value="Genomic_DNA"/>
</dbReference>
<accession>A0A7Y8APC8</accession>
<dbReference type="AlphaFoldDB" id="A0A7Y8APC8"/>
<gene>
    <name evidence="2" type="ORF">HX787_15390</name>
</gene>
<protein>
    <submittedName>
        <fullName evidence="2">Uncharacterized protein</fullName>
    </submittedName>
</protein>
<proteinExistence type="predicted"/>
<evidence type="ECO:0000313" key="3">
    <source>
        <dbReference type="Proteomes" id="UP000549134"/>
    </source>
</evidence>